<keyword evidence="1" id="KW-0812">Transmembrane</keyword>
<keyword evidence="1" id="KW-0472">Membrane</keyword>
<comment type="caution">
    <text evidence="2">The sequence shown here is derived from an EMBL/GenBank/DDBJ whole genome shotgun (WGS) entry which is preliminary data.</text>
</comment>
<reference evidence="2 3" key="1">
    <citation type="submission" date="2017-06" db="EMBL/GenBank/DDBJ databases">
        <title>Genome sequencing of cyanobaciteial culture collection at National Institute for Environmental Studies (NIES).</title>
        <authorList>
            <person name="Hirose Y."/>
            <person name="Shimura Y."/>
            <person name="Fujisawa T."/>
            <person name="Nakamura Y."/>
            <person name="Kawachi M."/>
        </authorList>
    </citation>
    <scope>NUCLEOTIDE SEQUENCE [LARGE SCALE GENOMIC DNA]</scope>
    <source>
        <strain evidence="2 3">NIES-4072</strain>
    </source>
</reference>
<keyword evidence="3" id="KW-1185">Reference proteome</keyword>
<name>A0A2R5G0A1_NOSCO</name>
<protein>
    <submittedName>
        <fullName evidence="2">Uncharacterized protein</fullName>
    </submittedName>
</protein>
<proteinExistence type="predicted"/>
<dbReference type="RefSeq" id="WP_109011730.1">
    <property type="nucleotide sequence ID" value="NZ_BDUD01000001.1"/>
</dbReference>
<evidence type="ECO:0000313" key="2">
    <source>
        <dbReference type="EMBL" id="GBG21903.1"/>
    </source>
</evidence>
<gene>
    <name evidence="2" type="ORF">NIES4072_55920</name>
</gene>
<accession>A0A2R5G0A1</accession>
<keyword evidence="1" id="KW-1133">Transmembrane helix</keyword>
<dbReference type="AlphaFoldDB" id="A0A2R5G0A1"/>
<sequence>MVRLLEKRQRTTASVLTIFAIATFSLHILVLFFLLLQGLNIRQLSVRKPPNFVQLIDGKPVANIDDLAREPEAIRQFVSKTMISMFSWSGTLPVQNIEEVANPKPDLGVLIQAPQGGSQKVSTSSWIASFALSEDFRKGFLSTVAEMTPAEVFSENPNLAMTSQLVIKRVYPPRQIAPGKWRVGMVADLIQKNRVGGARLITPFNKDLLVRAADYFGNPQGDSGTDLQKAIYSVRADRLEIYEVRNLCLLDGNNSLNNDKLTQCGPGQTSDSFIR</sequence>
<dbReference type="OrthoDB" id="528950at2"/>
<organism evidence="2 3">
    <name type="scientific">Nostoc commune NIES-4072</name>
    <dbReference type="NCBI Taxonomy" id="2005467"/>
    <lineage>
        <taxon>Bacteria</taxon>
        <taxon>Bacillati</taxon>
        <taxon>Cyanobacteriota</taxon>
        <taxon>Cyanophyceae</taxon>
        <taxon>Nostocales</taxon>
        <taxon>Nostocaceae</taxon>
        <taxon>Nostoc</taxon>
    </lineage>
</organism>
<feature type="transmembrane region" description="Helical" evidence="1">
    <location>
        <begin position="12"/>
        <end position="36"/>
    </location>
</feature>
<dbReference type="EMBL" id="BDUD01000001">
    <property type="protein sequence ID" value="GBG21903.1"/>
    <property type="molecule type" value="Genomic_DNA"/>
</dbReference>
<evidence type="ECO:0000256" key="1">
    <source>
        <dbReference type="SAM" id="Phobius"/>
    </source>
</evidence>
<dbReference type="Proteomes" id="UP000245124">
    <property type="component" value="Unassembled WGS sequence"/>
</dbReference>
<evidence type="ECO:0000313" key="3">
    <source>
        <dbReference type="Proteomes" id="UP000245124"/>
    </source>
</evidence>